<organism evidence="3 4">
    <name type="scientific">Coprobacter secundus subsp. similis</name>
    <dbReference type="NCBI Taxonomy" id="2751153"/>
    <lineage>
        <taxon>Bacteria</taxon>
        <taxon>Pseudomonadati</taxon>
        <taxon>Bacteroidota</taxon>
        <taxon>Bacteroidia</taxon>
        <taxon>Bacteroidales</taxon>
        <taxon>Barnesiellaceae</taxon>
        <taxon>Coprobacter</taxon>
    </lineage>
</organism>
<dbReference type="Gene3D" id="2.160.20.10">
    <property type="entry name" value="Single-stranded right-handed beta-helix, Pectin lyase-like"/>
    <property type="match status" value="1"/>
</dbReference>
<evidence type="ECO:0000313" key="3">
    <source>
        <dbReference type="EMBL" id="BCI61858.1"/>
    </source>
</evidence>
<dbReference type="InterPro" id="IPR036691">
    <property type="entry name" value="Endo/exonu/phosph_ase_sf"/>
</dbReference>
<feature type="chain" id="PRO_5028825588" description="Endonuclease/exonuclease/phosphatase domain-containing protein" evidence="1">
    <location>
        <begin position="37"/>
        <end position="870"/>
    </location>
</feature>
<evidence type="ECO:0000256" key="1">
    <source>
        <dbReference type="SAM" id="SignalP"/>
    </source>
</evidence>
<dbReference type="KEGG" id="copr:Cop2CBH44_02110"/>
<dbReference type="AlphaFoldDB" id="A0A7G1HUL6"/>
<dbReference type="InterPro" id="IPR005135">
    <property type="entry name" value="Endo/exonuclease/phosphatase"/>
</dbReference>
<dbReference type="CDD" id="cd09083">
    <property type="entry name" value="EEP-1"/>
    <property type="match status" value="1"/>
</dbReference>
<accession>A0A7G1HUL6</accession>
<evidence type="ECO:0000313" key="4">
    <source>
        <dbReference type="Proteomes" id="UP000594042"/>
    </source>
</evidence>
<dbReference type="RefSeq" id="WP_246469157.1">
    <property type="nucleotide sequence ID" value="NZ_AP023322.1"/>
</dbReference>
<dbReference type="Pfam" id="PF03372">
    <property type="entry name" value="Exo_endo_phos"/>
    <property type="match status" value="1"/>
</dbReference>
<dbReference type="PANTHER" id="PTHR11319">
    <property type="entry name" value="G PROTEIN-COUPLED RECEPTOR-RELATED"/>
    <property type="match status" value="1"/>
</dbReference>
<gene>
    <name evidence="3" type="ORF">Cop2CBH44_02110</name>
</gene>
<dbReference type="EMBL" id="AP023322">
    <property type="protein sequence ID" value="BCI61858.1"/>
    <property type="molecule type" value="Genomic_DNA"/>
</dbReference>
<keyword evidence="4" id="KW-1185">Reference proteome</keyword>
<dbReference type="GO" id="GO:0003824">
    <property type="term" value="F:catalytic activity"/>
    <property type="evidence" value="ECO:0007669"/>
    <property type="project" value="InterPro"/>
</dbReference>
<dbReference type="InterPro" id="IPR011050">
    <property type="entry name" value="Pectin_lyase_fold/virulence"/>
</dbReference>
<keyword evidence="1" id="KW-0732">Signal</keyword>
<proteinExistence type="predicted"/>
<evidence type="ECO:0000259" key="2">
    <source>
        <dbReference type="Pfam" id="PF03372"/>
    </source>
</evidence>
<dbReference type="PANTHER" id="PTHR11319:SF35">
    <property type="entry name" value="OUTER MEMBRANE PROTEIN PMPC-RELATED"/>
    <property type="match status" value="1"/>
</dbReference>
<dbReference type="SUPFAM" id="SSF51126">
    <property type="entry name" value="Pectin lyase-like"/>
    <property type="match status" value="1"/>
</dbReference>
<protein>
    <recommendedName>
        <fullName evidence="2">Endonuclease/exonuclease/phosphatase domain-containing protein</fullName>
    </recommendedName>
</protein>
<sequence>MNRKKMRTKKYITVIPHAPFITMVALLLLCTGAAKAKDYHMGTYNIRCINATLTGLRDWDNRKEYVAKIITDNRFDVIGLQEIANDDQENDLRQLLPEYSMVTWGRESAEKNEGERLAVAFKTSDFNLLDWGYYFLTPDPKVPGLAWDAGCKRISVWAKLQDKDTGEIFFYCSTHLDNDGVIARKEGTRINVEMMNKLAGDYPVFIVGDLNAKASEKGVHAVMGAYYDDSRLTSGLDLSASGPEGTYSGWNPERSDNKRIDYVYSRHADVKSYKVITEDYGRGETPSDHFCVIVSLALRQPALPQNIYVCGEEGDDNGDGTLQSPFKTIGKAISMASSCDTLRITEGRYLTENRENIDRTKYLKVKRTLCIIGGYDKKFEKITGYTTIDGDFNGNDRYDDEGKVIGGNEDNCKLLVYVYSPALLHIENVKICNAFLDDNTVTRGAGIYSIGAGIKMKNVIFMNNISKASGGAVKATTDIDAENCTFFNNRAASGGAVYVSAKNWSATLRNCHFEANVAESGSALHIDKNTTLYARGNSFIGNHSSRYGCISVIGEAISSKFTFVNNTFAGNALAFEGEVGDDIPGGSAIYFRAGTDGKISLVNNTIAGNFCESTGNASGFKGAAVQLVSGWVFMYNNIVAGNHSTGGIGDICYESAGIKNCMGKHNLYTSADNIVMKQSGTDIMAADYGTGLSWLAQTLDGTVSGDRFEASPKNEGNGTYTVGVLNPQYGTTPINNLAKRDLNEYYMTMTDLDGGLRDEAPFTLLEQDQTGRPRDMEGHATIGAYEYIGTIGICDRAVSEARAYYFDGQVRFAEKIAGDYKIYDAEGKLIQAGRVEDDKIPVVVGKSRGICLCIVKTEAGYRFCKFLRQE</sequence>
<name>A0A7G1HUL6_9BACT</name>
<feature type="domain" description="Endonuclease/exonuclease/phosphatase" evidence="2">
    <location>
        <begin position="42"/>
        <end position="289"/>
    </location>
</feature>
<dbReference type="Gene3D" id="3.60.10.10">
    <property type="entry name" value="Endonuclease/exonuclease/phosphatase"/>
    <property type="match status" value="1"/>
</dbReference>
<dbReference type="SUPFAM" id="SSF56219">
    <property type="entry name" value="DNase I-like"/>
    <property type="match status" value="1"/>
</dbReference>
<feature type="signal peptide" evidence="1">
    <location>
        <begin position="1"/>
        <end position="36"/>
    </location>
</feature>
<reference evidence="4" key="1">
    <citation type="submission" date="2020-07" db="EMBL/GenBank/DDBJ databases">
        <title>Complete genome sequencing of Coprobacter sp. strain 2CBH44.</title>
        <authorList>
            <person name="Sakamoto M."/>
            <person name="Murakami T."/>
            <person name="Mori H."/>
        </authorList>
    </citation>
    <scope>NUCLEOTIDE SEQUENCE [LARGE SCALE GENOMIC DNA]</scope>
    <source>
        <strain evidence="4">2CBH44</strain>
    </source>
</reference>
<dbReference type="InterPro" id="IPR012334">
    <property type="entry name" value="Pectin_lyas_fold"/>
</dbReference>
<dbReference type="Proteomes" id="UP000594042">
    <property type="component" value="Chromosome"/>
</dbReference>